<evidence type="ECO:0000313" key="1">
    <source>
        <dbReference type="EMBL" id="SDH66672.1"/>
    </source>
</evidence>
<gene>
    <name evidence="1" type="ORF">SAMN05216352_102131</name>
</gene>
<accession>A0A1G8E9Q6</accession>
<dbReference type="Proteomes" id="UP000199017">
    <property type="component" value="Unassembled WGS sequence"/>
</dbReference>
<proteinExistence type="predicted"/>
<name>A0A1G8E9Q6_9BACI</name>
<dbReference type="RefSeq" id="WP_170031872.1">
    <property type="nucleotide sequence ID" value="NZ_FNDU01000002.1"/>
</dbReference>
<keyword evidence="2" id="KW-1185">Reference proteome</keyword>
<dbReference type="EMBL" id="FNDU01000002">
    <property type="protein sequence ID" value="SDH66672.1"/>
    <property type="molecule type" value="Genomic_DNA"/>
</dbReference>
<reference evidence="1 2" key="1">
    <citation type="submission" date="2016-10" db="EMBL/GenBank/DDBJ databases">
        <authorList>
            <person name="de Groot N.N."/>
        </authorList>
    </citation>
    <scope>NUCLEOTIDE SEQUENCE [LARGE SCALE GENOMIC DNA]</scope>
    <source>
        <strain evidence="2">P4B,CCM 7963,CECT 7998,DSM 25260,IBRC-M 10614,KCTC 13821</strain>
    </source>
</reference>
<evidence type="ECO:0000313" key="2">
    <source>
        <dbReference type="Proteomes" id="UP000199017"/>
    </source>
</evidence>
<protein>
    <submittedName>
        <fullName evidence="1">Uncharacterized protein</fullName>
    </submittedName>
</protein>
<organism evidence="1 2">
    <name type="scientific">Alteribacillus bidgolensis</name>
    <dbReference type="NCBI Taxonomy" id="930129"/>
    <lineage>
        <taxon>Bacteria</taxon>
        <taxon>Bacillati</taxon>
        <taxon>Bacillota</taxon>
        <taxon>Bacilli</taxon>
        <taxon>Bacillales</taxon>
        <taxon>Bacillaceae</taxon>
        <taxon>Alteribacillus</taxon>
    </lineage>
</organism>
<sequence>MNRLLLISSFIDMIKQKKEIFLFLYRKWDVKCLSGTKNVRKRKSGDGYI</sequence>
<dbReference type="STRING" id="930129.SAMN05216352_102131"/>
<dbReference type="AlphaFoldDB" id="A0A1G8E9Q6"/>